<evidence type="ECO:0000259" key="6">
    <source>
        <dbReference type="PROSITE" id="PS51821"/>
    </source>
</evidence>
<organism evidence="7 8">
    <name type="scientific">Wallemia hederae</name>
    <dbReference type="NCBI Taxonomy" id="1540922"/>
    <lineage>
        <taxon>Eukaryota</taxon>
        <taxon>Fungi</taxon>
        <taxon>Dikarya</taxon>
        <taxon>Basidiomycota</taxon>
        <taxon>Wallemiomycotina</taxon>
        <taxon>Wallemiomycetes</taxon>
        <taxon>Wallemiales</taxon>
        <taxon>Wallemiaceae</taxon>
        <taxon>Wallemia</taxon>
    </lineage>
</organism>
<dbReference type="OrthoDB" id="1746739at2759"/>
<dbReference type="GO" id="GO:0005634">
    <property type="term" value="C:nucleus"/>
    <property type="evidence" value="ECO:0007669"/>
    <property type="project" value="UniProtKB-SubCell"/>
</dbReference>
<accession>A0A4T0FHA4</accession>
<dbReference type="Gene3D" id="2.60.40.3960">
    <property type="entry name" value="Velvet domain"/>
    <property type="match status" value="1"/>
</dbReference>
<dbReference type="Pfam" id="PF11754">
    <property type="entry name" value="Velvet"/>
    <property type="match status" value="2"/>
</dbReference>
<dbReference type="AlphaFoldDB" id="A0A4T0FHA4"/>
<evidence type="ECO:0000256" key="5">
    <source>
        <dbReference type="SAM" id="MobiDB-lite"/>
    </source>
</evidence>
<dbReference type="InterPro" id="IPR038491">
    <property type="entry name" value="Velvet_dom_sf"/>
</dbReference>
<evidence type="ECO:0000313" key="8">
    <source>
        <dbReference type="Proteomes" id="UP000310189"/>
    </source>
</evidence>
<gene>
    <name evidence="7" type="ORF">E3P99_03272</name>
</gene>
<protein>
    <recommendedName>
        <fullName evidence="6">Velvet domain-containing protein</fullName>
    </recommendedName>
</protein>
<evidence type="ECO:0000256" key="4">
    <source>
        <dbReference type="ARBA" id="ARBA00023242"/>
    </source>
</evidence>
<dbReference type="InterPro" id="IPR021740">
    <property type="entry name" value="Velvet"/>
</dbReference>
<sequence>MRKATINVEDLVTIDKEPRRYELVLLQQGEVARCSPYTDKDRRPVDPPPILRLLVYDKDGRLDDNAARWPYFVLHTSIATYTPSERPLQQSEILQGLLTSSAHYCVSGDAHSSGCYFNLSDISFATIGVFQLKFTLFTVLGMPIAPTETQVLAEVVSKPIRSYTPREFPGMAQSSPLAKSLSERGLIIPVRNEDHRMRAKRDSQREYKEHKDYKNTKT</sequence>
<keyword evidence="8" id="KW-1185">Reference proteome</keyword>
<name>A0A4T0FHA4_9BASI</name>
<dbReference type="PROSITE" id="PS51821">
    <property type="entry name" value="VELVET"/>
    <property type="match status" value="1"/>
</dbReference>
<evidence type="ECO:0000313" key="7">
    <source>
        <dbReference type="EMBL" id="TIA87310.1"/>
    </source>
</evidence>
<comment type="caution">
    <text evidence="7">The sequence shown here is derived from an EMBL/GenBank/DDBJ whole genome shotgun (WGS) entry which is preliminary data.</text>
</comment>
<comment type="subcellular location">
    <subcellularLocation>
        <location evidence="1">Nucleus</location>
    </subcellularLocation>
</comment>
<proteinExistence type="predicted"/>
<dbReference type="Proteomes" id="UP000310189">
    <property type="component" value="Unassembled WGS sequence"/>
</dbReference>
<dbReference type="PANTHER" id="PTHR33572">
    <property type="entry name" value="SPORE DEVELOPMENT REGULATOR VOSA"/>
    <property type="match status" value="1"/>
</dbReference>
<keyword evidence="2" id="KW-0805">Transcription regulation</keyword>
<feature type="region of interest" description="Disordered" evidence="5">
    <location>
        <begin position="191"/>
        <end position="218"/>
    </location>
</feature>
<keyword evidence="4" id="KW-0539">Nucleus</keyword>
<dbReference type="InterPro" id="IPR037525">
    <property type="entry name" value="Velvet_dom"/>
</dbReference>
<evidence type="ECO:0000256" key="3">
    <source>
        <dbReference type="ARBA" id="ARBA00023163"/>
    </source>
</evidence>
<evidence type="ECO:0000256" key="1">
    <source>
        <dbReference type="ARBA" id="ARBA00004123"/>
    </source>
</evidence>
<reference evidence="7 8" key="1">
    <citation type="submission" date="2019-03" db="EMBL/GenBank/DDBJ databases">
        <title>Sequencing 23 genomes of Wallemia ichthyophaga.</title>
        <authorList>
            <person name="Gostincar C."/>
        </authorList>
    </citation>
    <scope>NUCLEOTIDE SEQUENCE [LARGE SCALE GENOMIC DNA]</scope>
    <source>
        <strain evidence="7 8">EXF-5753</strain>
    </source>
</reference>
<dbReference type="EMBL" id="SPNW01000059">
    <property type="protein sequence ID" value="TIA87310.1"/>
    <property type="molecule type" value="Genomic_DNA"/>
</dbReference>
<evidence type="ECO:0000256" key="2">
    <source>
        <dbReference type="ARBA" id="ARBA00023015"/>
    </source>
</evidence>
<feature type="domain" description="Velvet" evidence="6">
    <location>
        <begin position="15"/>
        <end position="191"/>
    </location>
</feature>
<dbReference type="PANTHER" id="PTHR33572:SF3">
    <property type="entry name" value="VELVET COMPLEX SUBUNIT B"/>
    <property type="match status" value="1"/>
</dbReference>
<keyword evidence="3" id="KW-0804">Transcription</keyword>